<dbReference type="AlphaFoldDB" id="A0A0L0GBV8"/>
<accession>A0A0L0GBV8</accession>
<dbReference type="RefSeq" id="XP_014160382.1">
    <property type="nucleotide sequence ID" value="XM_014304907.1"/>
</dbReference>
<organism evidence="3 4">
    <name type="scientific">Sphaeroforma arctica JP610</name>
    <dbReference type="NCBI Taxonomy" id="667725"/>
    <lineage>
        <taxon>Eukaryota</taxon>
        <taxon>Ichthyosporea</taxon>
        <taxon>Ichthyophonida</taxon>
        <taxon>Sphaeroforma</taxon>
    </lineage>
</organism>
<dbReference type="EMBL" id="KQ241650">
    <property type="protein sequence ID" value="KNC86480.1"/>
    <property type="molecule type" value="Genomic_DNA"/>
</dbReference>
<dbReference type="GeneID" id="25901892"/>
<keyword evidence="1" id="KW-0812">Transmembrane</keyword>
<dbReference type="Proteomes" id="UP000054560">
    <property type="component" value="Unassembled WGS sequence"/>
</dbReference>
<evidence type="ECO:0000313" key="4">
    <source>
        <dbReference type="Proteomes" id="UP000054560"/>
    </source>
</evidence>
<feature type="chain" id="PRO_5005538841" evidence="2">
    <location>
        <begin position="19"/>
        <end position="543"/>
    </location>
</feature>
<evidence type="ECO:0000256" key="2">
    <source>
        <dbReference type="SAM" id="SignalP"/>
    </source>
</evidence>
<evidence type="ECO:0000256" key="1">
    <source>
        <dbReference type="SAM" id="Phobius"/>
    </source>
</evidence>
<protein>
    <submittedName>
        <fullName evidence="3">Uncharacterized protein</fullName>
    </submittedName>
</protein>
<sequence length="543" mass="57402">MQSSILLCLAALSGCANAQYVLQALYLNFMDTTVQETNGLCVSGQQSSNQILYTTCGSFASDYNYAEFSFGQALLVSRVEGSCLTFPTSIEPDNITDPNAMILAPCSITNTLQRFGYNSALTPVTNPASFPQLVSSAYFINGILTPVCVRPCLATTTRTCAYSAAYIVTNGLGQCSFSQGSTPINSAITAVNNGIIPGFGTTTSTTSYLATVVTGTVAPSTNFIVDVSTLFVATTTQFGGAVFVTSTSTNQQVFTEATATTDDFTETQTVSAIVFENTTLFFANGVQTTPVEGGGPFATGVFPTTDVVNPFPVVTTTSQFNPFGPVATTTSAFNPFATATSAFNPFATTSMFNPFATSSVFNPFATSSVFNPFARSRPTPAPQPSMNTDAADGGVGVFYKQANEMMRQEEMERNRFVEAEDDMAYPEENAYPESSAEAVNTSHESQFAGTTTGLSTSAIVAILVSSSVLLLLCVCSMAAIGYNWYQKRKNRANKSVGDWDGESVTSDIETVSMPPSAMYSSKKGSLSVNDGESDLTIPGSFVV</sequence>
<gene>
    <name evidence="3" type="ORF">SARC_01388</name>
</gene>
<feature type="signal peptide" evidence="2">
    <location>
        <begin position="1"/>
        <end position="18"/>
    </location>
</feature>
<keyword evidence="1" id="KW-1133">Transmembrane helix</keyword>
<keyword evidence="4" id="KW-1185">Reference proteome</keyword>
<keyword evidence="2" id="KW-0732">Signal</keyword>
<name>A0A0L0GBV8_9EUKA</name>
<keyword evidence="1" id="KW-0472">Membrane</keyword>
<evidence type="ECO:0000313" key="3">
    <source>
        <dbReference type="EMBL" id="KNC86480.1"/>
    </source>
</evidence>
<proteinExistence type="predicted"/>
<reference evidence="3 4" key="1">
    <citation type="submission" date="2011-02" db="EMBL/GenBank/DDBJ databases">
        <title>The Genome Sequence of Sphaeroforma arctica JP610.</title>
        <authorList>
            <consortium name="The Broad Institute Genome Sequencing Platform"/>
            <person name="Russ C."/>
            <person name="Cuomo C."/>
            <person name="Young S.K."/>
            <person name="Zeng Q."/>
            <person name="Gargeya S."/>
            <person name="Alvarado L."/>
            <person name="Berlin A."/>
            <person name="Chapman S.B."/>
            <person name="Chen Z."/>
            <person name="Freedman E."/>
            <person name="Gellesch M."/>
            <person name="Goldberg J."/>
            <person name="Griggs A."/>
            <person name="Gujja S."/>
            <person name="Heilman E."/>
            <person name="Heiman D."/>
            <person name="Howarth C."/>
            <person name="Mehta T."/>
            <person name="Neiman D."/>
            <person name="Pearson M."/>
            <person name="Roberts A."/>
            <person name="Saif S."/>
            <person name="Shea T."/>
            <person name="Shenoy N."/>
            <person name="Sisk P."/>
            <person name="Stolte C."/>
            <person name="Sykes S."/>
            <person name="White J."/>
            <person name="Yandava C."/>
            <person name="Burger G."/>
            <person name="Gray M.W."/>
            <person name="Holland P.W.H."/>
            <person name="King N."/>
            <person name="Lang F.B.F."/>
            <person name="Roger A.J."/>
            <person name="Ruiz-Trillo I."/>
            <person name="Haas B."/>
            <person name="Nusbaum C."/>
            <person name="Birren B."/>
        </authorList>
    </citation>
    <scope>NUCLEOTIDE SEQUENCE [LARGE SCALE GENOMIC DNA]</scope>
    <source>
        <strain evidence="3 4">JP610</strain>
    </source>
</reference>
<feature type="transmembrane region" description="Helical" evidence="1">
    <location>
        <begin position="458"/>
        <end position="485"/>
    </location>
</feature>